<organism evidence="3 4">
    <name type="scientific">Streptomyces colonosanans</name>
    <dbReference type="NCBI Taxonomy" id="1428652"/>
    <lineage>
        <taxon>Bacteria</taxon>
        <taxon>Bacillati</taxon>
        <taxon>Actinomycetota</taxon>
        <taxon>Actinomycetes</taxon>
        <taxon>Kitasatosporales</taxon>
        <taxon>Streptomycetaceae</taxon>
        <taxon>Streptomyces</taxon>
    </lineage>
</organism>
<dbReference type="Proteomes" id="UP000179935">
    <property type="component" value="Unassembled WGS sequence"/>
</dbReference>
<name>A0A1S2P2U8_9ACTN</name>
<reference evidence="3 4" key="1">
    <citation type="submission" date="2016-10" db="EMBL/GenBank/DDBJ databases">
        <title>Genome sequence of Streptomyces sp. MUSC 93.</title>
        <authorList>
            <person name="Lee L.-H."/>
            <person name="Ser H.-L."/>
            <person name="Law J.W.-F."/>
        </authorList>
    </citation>
    <scope>NUCLEOTIDE SEQUENCE [LARGE SCALE GENOMIC DNA]</scope>
    <source>
        <strain evidence="3 4">MUSC 93</strain>
    </source>
</reference>
<keyword evidence="4" id="KW-1185">Reference proteome</keyword>
<accession>A0A1S2P2U8</accession>
<evidence type="ECO:0000313" key="4">
    <source>
        <dbReference type="Proteomes" id="UP000179935"/>
    </source>
</evidence>
<dbReference type="AlphaFoldDB" id="A0A1S2P2U8"/>
<gene>
    <name evidence="3" type="ORF">BIV24_23250</name>
</gene>
<evidence type="ECO:0008006" key="5">
    <source>
        <dbReference type="Google" id="ProtNLM"/>
    </source>
</evidence>
<evidence type="ECO:0000313" key="3">
    <source>
        <dbReference type="EMBL" id="OIJ88119.1"/>
    </source>
</evidence>
<evidence type="ECO:0000256" key="2">
    <source>
        <dbReference type="SAM" id="Phobius"/>
    </source>
</evidence>
<proteinExistence type="predicted"/>
<keyword evidence="2" id="KW-0812">Transmembrane</keyword>
<feature type="compositionally biased region" description="Basic and acidic residues" evidence="1">
    <location>
        <begin position="178"/>
        <end position="232"/>
    </location>
</feature>
<keyword evidence="2" id="KW-0472">Membrane</keyword>
<feature type="region of interest" description="Disordered" evidence="1">
    <location>
        <begin position="178"/>
        <end position="253"/>
    </location>
</feature>
<keyword evidence="2" id="KW-1133">Transmembrane helix</keyword>
<sequence>MAAVVLFLQASVAALPAGPQPTCGGSTGHAFPLTTYIHGGPDRYESGGAEHTWYIDLKNTTTHTCSHIHPVVVLVDTKRVLTATQPKLEFFEGDRAHPVTFQRTDRSEVVGAFDGNLPGFTVAPGRTLTVKVRLALAPDARRNDVVAKAAIVQRRGNDGYWVGESNDYRFRIEDRADATDARKEDARKEDARKEGAGKEGAGKEGAGKEKAQKEQAQKEQAQKEGVPKEKGPGTRSPAPRQSPAAIELADSGPHAAHRLDPMIGGLLMVVGGVLVAGSPFLLYRARS</sequence>
<protein>
    <recommendedName>
        <fullName evidence="5">Gram-positive cocci surface proteins LPxTG domain-containing protein</fullName>
    </recommendedName>
</protein>
<evidence type="ECO:0000256" key="1">
    <source>
        <dbReference type="SAM" id="MobiDB-lite"/>
    </source>
</evidence>
<comment type="caution">
    <text evidence="3">The sequence shown here is derived from an EMBL/GenBank/DDBJ whole genome shotgun (WGS) entry which is preliminary data.</text>
</comment>
<dbReference type="EMBL" id="MLYP01000059">
    <property type="protein sequence ID" value="OIJ88119.1"/>
    <property type="molecule type" value="Genomic_DNA"/>
</dbReference>
<feature type="transmembrane region" description="Helical" evidence="2">
    <location>
        <begin position="262"/>
        <end position="283"/>
    </location>
</feature>
<dbReference type="STRING" id="1428652.BIV24_23250"/>